<feature type="region of interest" description="Disordered" evidence="8">
    <location>
        <begin position="26"/>
        <end position="45"/>
    </location>
</feature>
<evidence type="ECO:0000256" key="8">
    <source>
        <dbReference type="SAM" id="MobiDB-lite"/>
    </source>
</evidence>
<keyword evidence="3" id="KW-0805">Transcription regulation</keyword>
<dbReference type="PANTHER" id="PTHR47416">
    <property type="entry name" value="BASIC-LEUCINE ZIPPER TRANSCRIPTION FACTOR F-RELATED"/>
    <property type="match status" value="1"/>
</dbReference>
<feature type="compositionally biased region" description="Polar residues" evidence="8">
    <location>
        <begin position="197"/>
        <end position="215"/>
    </location>
</feature>
<keyword evidence="6" id="KW-0539">Nucleus</keyword>
<dbReference type="Proteomes" id="UP001050691">
    <property type="component" value="Unassembled WGS sequence"/>
</dbReference>
<dbReference type="GO" id="GO:0003677">
    <property type="term" value="F:DNA binding"/>
    <property type="evidence" value="ECO:0007669"/>
    <property type="project" value="UniProtKB-KW"/>
</dbReference>
<dbReference type="InterPro" id="IPR004827">
    <property type="entry name" value="bZIP"/>
</dbReference>
<gene>
    <name evidence="10" type="ORF">Clacol_002699</name>
</gene>
<comment type="caution">
    <text evidence="10">The sequence shown here is derived from an EMBL/GenBank/DDBJ whole genome shotgun (WGS) entry which is preliminary data.</text>
</comment>
<dbReference type="CDD" id="cd14812">
    <property type="entry name" value="bZIP_u3"/>
    <property type="match status" value="1"/>
</dbReference>
<sequence>MRIRSSSCSPPALSLDPLPPTPIPSAANPIAVVSPKRETTEPPFDELPMSHLISFPLIDSPTTPENHDQPFEHFNSIQNPYSAFQSSSALLRDAFDYYRLPNNNPTPISDALNMSLHGSAFKSQLHHSIQDISSALSFAQQCIPTSHLFSTATSATSVSPPHATTPISPSQSVKPPPSPVEDQCNTSLFSNSSGQIVIPPSVSNSGSPTISQPQPSKKRPPRATISTKDFVPPDVSGLSKREARLVKNRAAAFLSRQRKREEFECMELRVAQLEQENARLLVLAQQYSSSSSRSPSPSQSSNKLSQSSSAEPTEPELLNLRGLLAESRARATELEKQLERLHSNNSRTSCSSSSDSGSEVGSPGGGGSGTIQIKRESISTDIVPNKRSSAGLFGVVLLCALPSLLSLPTPTIPHAASRFSFTPGPGSVNHHSAQTESLLDWTGMDIDDSASGSRRRVNLPLSFLNSQGDTLQNFMNGGGPDISSLPPIPPDFEAGSEAEFDVSFVPSPTEGKIRIRIEGPSLGITGMGSSSDSSAHGGAPGSSPRSSSLDSPSFAHSSPSDSWDLDFSAPDHTQSLMWDSHSPSAATAAAVGANVDLSMFSSEVSTTSSRRRIRISLKNGPVAGAEGGEWEVED</sequence>
<feature type="region of interest" description="Disordered" evidence="8">
    <location>
        <begin position="521"/>
        <end position="567"/>
    </location>
</feature>
<dbReference type="EMBL" id="BPWL01000003">
    <property type="protein sequence ID" value="GJJ08481.1"/>
    <property type="molecule type" value="Genomic_DNA"/>
</dbReference>
<dbReference type="PROSITE" id="PS50217">
    <property type="entry name" value="BZIP"/>
    <property type="match status" value="1"/>
</dbReference>
<dbReference type="PANTHER" id="PTHR47416:SF8">
    <property type="entry name" value="BASIC-LEUCINE ZIPPER TRANSCRIPTION FACTOR E-RELATED"/>
    <property type="match status" value="1"/>
</dbReference>
<dbReference type="InterPro" id="IPR046347">
    <property type="entry name" value="bZIP_sf"/>
</dbReference>
<dbReference type="SMART" id="SM00338">
    <property type="entry name" value="BRLZ"/>
    <property type="match status" value="1"/>
</dbReference>
<accession>A0AAV5A7D7</accession>
<feature type="region of interest" description="Disordered" evidence="8">
    <location>
        <begin position="289"/>
        <end position="316"/>
    </location>
</feature>
<evidence type="ECO:0000313" key="10">
    <source>
        <dbReference type="EMBL" id="GJJ08481.1"/>
    </source>
</evidence>
<feature type="compositionally biased region" description="Low complexity" evidence="8">
    <location>
        <begin position="289"/>
        <end position="309"/>
    </location>
</feature>
<evidence type="ECO:0000313" key="11">
    <source>
        <dbReference type="Proteomes" id="UP001050691"/>
    </source>
</evidence>
<dbReference type="Gene3D" id="1.20.5.170">
    <property type="match status" value="1"/>
</dbReference>
<keyword evidence="5" id="KW-0804">Transcription</keyword>
<comment type="similarity">
    <text evidence="2">Belongs to the bZIP family.</text>
</comment>
<name>A0AAV5A7D7_9AGAM</name>
<evidence type="ECO:0000256" key="4">
    <source>
        <dbReference type="ARBA" id="ARBA00023125"/>
    </source>
</evidence>
<proteinExistence type="inferred from homology"/>
<evidence type="ECO:0000256" key="6">
    <source>
        <dbReference type="ARBA" id="ARBA00023242"/>
    </source>
</evidence>
<keyword evidence="4" id="KW-0238">DNA-binding</keyword>
<evidence type="ECO:0000256" key="7">
    <source>
        <dbReference type="SAM" id="Coils"/>
    </source>
</evidence>
<dbReference type="SUPFAM" id="SSF57959">
    <property type="entry name" value="Leucine zipper domain"/>
    <property type="match status" value="1"/>
</dbReference>
<feature type="region of interest" description="Disordered" evidence="8">
    <location>
        <begin position="153"/>
        <end position="183"/>
    </location>
</feature>
<evidence type="ECO:0000256" key="2">
    <source>
        <dbReference type="ARBA" id="ARBA00007163"/>
    </source>
</evidence>
<evidence type="ECO:0000256" key="3">
    <source>
        <dbReference type="ARBA" id="ARBA00023015"/>
    </source>
</evidence>
<feature type="compositionally biased region" description="Low complexity" evidence="8">
    <location>
        <begin position="346"/>
        <end position="361"/>
    </location>
</feature>
<protein>
    <recommendedName>
        <fullName evidence="9">BZIP domain-containing protein</fullName>
    </recommendedName>
</protein>
<dbReference type="GO" id="GO:0003700">
    <property type="term" value="F:DNA-binding transcription factor activity"/>
    <property type="evidence" value="ECO:0007669"/>
    <property type="project" value="InterPro"/>
</dbReference>
<feature type="compositionally biased region" description="Low complexity" evidence="8">
    <location>
        <begin position="1"/>
        <end position="16"/>
    </location>
</feature>
<evidence type="ECO:0000256" key="1">
    <source>
        <dbReference type="ARBA" id="ARBA00004123"/>
    </source>
</evidence>
<feature type="region of interest" description="Disordered" evidence="8">
    <location>
        <begin position="338"/>
        <end position="372"/>
    </location>
</feature>
<feature type="compositionally biased region" description="Low complexity" evidence="8">
    <location>
        <begin position="153"/>
        <end position="173"/>
    </location>
</feature>
<comment type="subcellular location">
    <subcellularLocation>
        <location evidence="1">Nucleus</location>
    </subcellularLocation>
</comment>
<dbReference type="GO" id="GO:0005634">
    <property type="term" value="C:nucleus"/>
    <property type="evidence" value="ECO:0007669"/>
    <property type="project" value="UniProtKB-SubCell"/>
</dbReference>
<keyword evidence="7" id="KW-0175">Coiled coil</keyword>
<feature type="region of interest" description="Disordered" evidence="8">
    <location>
        <begin position="1"/>
        <end position="21"/>
    </location>
</feature>
<dbReference type="Pfam" id="PF00170">
    <property type="entry name" value="bZIP_1"/>
    <property type="match status" value="1"/>
</dbReference>
<feature type="region of interest" description="Disordered" evidence="8">
    <location>
        <begin position="197"/>
        <end position="238"/>
    </location>
</feature>
<feature type="compositionally biased region" description="Low complexity" evidence="8">
    <location>
        <begin position="528"/>
        <end position="562"/>
    </location>
</feature>
<feature type="domain" description="BZIP" evidence="9">
    <location>
        <begin position="238"/>
        <end position="280"/>
    </location>
</feature>
<evidence type="ECO:0000259" key="9">
    <source>
        <dbReference type="PROSITE" id="PS50217"/>
    </source>
</evidence>
<organism evidence="10 11">
    <name type="scientific">Clathrus columnatus</name>
    <dbReference type="NCBI Taxonomy" id="1419009"/>
    <lineage>
        <taxon>Eukaryota</taxon>
        <taxon>Fungi</taxon>
        <taxon>Dikarya</taxon>
        <taxon>Basidiomycota</taxon>
        <taxon>Agaricomycotina</taxon>
        <taxon>Agaricomycetes</taxon>
        <taxon>Phallomycetidae</taxon>
        <taxon>Phallales</taxon>
        <taxon>Clathraceae</taxon>
        <taxon>Clathrus</taxon>
    </lineage>
</organism>
<dbReference type="AlphaFoldDB" id="A0AAV5A7D7"/>
<evidence type="ECO:0000256" key="5">
    <source>
        <dbReference type="ARBA" id="ARBA00023163"/>
    </source>
</evidence>
<feature type="coiled-coil region" evidence="7">
    <location>
        <begin position="256"/>
        <end position="283"/>
    </location>
</feature>
<reference evidence="10" key="1">
    <citation type="submission" date="2021-10" db="EMBL/GenBank/DDBJ databases">
        <title>De novo Genome Assembly of Clathrus columnatus (Basidiomycota, Fungi) Using Illumina and Nanopore Sequence Data.</title>
        <authorList>
            <person name="Ogiso-Tanaka E."/>
            <person name="Itagaki H."/>
            <person name="Hosoya T."/>
            <person name="Hosaka K."/>
        </authorList>
    </citation>
    <scope>NUCLEOTIDE SEQUENCE</scope>
    <source>
        <strain evidence="10">MO-923</strain>
    </source>
</reference>
<keyword evidence="11" id="KW-1185">Reference proteome</keyword>